<keyword evidence="2" id="KW-1185">Reference proteome</keyword>
<proteinExistence type="predicted"/>
<dbReference type="Proteomes" id="UP001231649">
    <property type="component" value="Chromosome 24"/>
</dbReference>
<sequence>MLPYSRGLILDNANNYGIVKTETLFGFGPSSHDKYVDASFNSTEPLEWIIASSNFAPRSLPGTDTDSRDLKIKPKAEPTARKTSKKNKKKHFGNKKKRHGKGKLKGQKCIFKVFKKNTKKNRGGNKFPKMHKKYMMPLILGLLAAKSLLIPIALKALAFLSAKGLMMGFFSTVMASVLSLKGMFDHNHSYQNRKDDTKTQVEIIQVPSKSEDHVYYNDEHYKRGDYVPVPVMVN</sequence>
<gene>
    <name evidence="1" type="ORF">PYW08_009508</name>
</gene>
<reference evidence="1" key="1">
    <citation type="submission" date="2023-03" db="EMBL/GenBank/DDBJ databases">
        <title>Chromosome-level genomes of two armyworms, Mythimna separata and Mythimna loreyi, provide insights into the biosynthesis and reception of sex pheromones.</title>
        <authorList>
            <person name="Zhao H."/>
        </authorList>
    </citation>
    <scope>NUCLEOTIDE SEQUENCE</scope>
    <source>
        <strain evidence="1">BeijingLab</strain>
    </source>
</reference>
<evidence type="ECO:0000313" key="1">
    <source>
        <dbReference type="EMBL" id="KAJ8709504.1"/>
    </source>
</evidence>
<dbReference type="EMBL" id="CM056800">
    <property type="protein sequence ID" value="KAJ8709504.1"/>
    <property type="molecule type" value="Genomic_DNA"/>
</dbReference>
<name>A0ACC2Q8S6_9NEOP</name>
<organism evidence="1 2">
    <name type="scientific">Mythimna loreyi</name>
    <dbReference type="NCBI Taxonomy" id="667449"/>
    <lineage>
        <taxon>Eukaryota</taxon>
        <taxon>Metazoa</taxon>
        <taxon>Ecdysozoa</taxon>
        <taxon>Arthropoda</taxon>
        <taxon>Hexapoda</taxon>
        <taxon>Insecta</taxon>
        <taxon>Pterygota</taxon>
        <taxon>Neoptera</taxon>
        <taxon>Endopterygota</taxon>
        <taxon>Lepidoptera</taxon>
        <taxon>Glossata</taxon>
        <taxon>Ditrysia</taxon>
        <taxon>Noctuoidea</taxon>
        <taxon>Noctuidae</taxon>
        <taxon>Noctuinae</taxon>
        <taxon>Hadenini</taxon>
        <taxon>Mythimna</taxon>
    </lineage>
</organism>
<protein>
    <submittedName>
        <fullName evidence="1">Uncharacterized protein</fullName>
    </submittedName>
</protein>
<accession>A0ACC2Q8S6</accession>
<comment type="caution">
    <text evidence="1">The sequence shown here is derived from an EMBL/GenBank/DDBJ whole genome shotgun (WGS) entry which is preliminary data.</text>
</comment>
<evidence type="ECO:0000313" key="2">
    <source>
        <dbReference type="Proteomes" id="UP001231649"/>
    </source>
</evidence>